<comment type="subunit">
    <text evidence="3 10 12">Homotetramer.</text>
</comment>
<evidence type="ECO:0000256" key="4">
    <source>
        <dbReference type="ARBA" id="ARBA00022857"/>
    </source>
</evidence>
<evidence type="ECO:0000256" key="12">
    <source>
        <dbReference type="RuleBase" id="RU003388"/>
    </source>
</evidence>
<keyword evidence="4 10" id="KW-0521">NADP</keyword>
<dbReference type="UniPathway" id="UPA00109">
    <property type="reaction ID" value="UER00184"/>
</dbReference>
<keyword evidence="5 10" id="KW-0560">Oxidoreductase</keyword>
<evidence type="ECO:0000256" key="5">
    <source>
        <dbReference type="ARBA" id="ARBA00023002"/>
    </source>
</evidence>
<evidence type="ECO:0000313" key="14">
    <source>
        <dbReference type="EMBL" id="SEA18302.1"/>
    </source>
</evidence>
<dbReference type="GO" id="GO:0047100">
    <property type="term" value="F:glyceraldehyde-3-phosphate dehydrogenase (NADP+) (phosphorylating) activity"/>
    <property type="evidence" value="ECO:0007669"/>
    <property type="project" value="RHEA"/>
</dbReference>
<evidence type="ECO:0000256" key="6">
    <source>
        <dbReference type="ARBA" id="ARBA00023027"/>
    </source>
</evidence>
<sequence length="339" mass="36886">MGLRSTTGMIRVGVNGYGTIGKRVADAVNSMPDMELVGIGKASPNHTADAAADRGYDIYVPDGRHDRWEDVGMDVAGDIHDLIDASDIVADATPAGMGAEYRPIYEEHDTPALFQGGEGADVADASFTARANYDEATDKDYVRIVSCNTTGLNRMFAPLHEEYGVDRASITLVRCRGEHAVTSADPVTLPSHHGPDALEVIPDMGPITTMGMKVPTVRHHFHGINVELGEDVSAEEVRDLLASQSRIHVIDGDLGIDSGWELQEFALDRGRDRMNLYENQIFEDSITVEQGNQLHLFQSIHRESDVVPENVDAIRAMMGDADAEESIELTNEVMGIGEI</sequence>
<evidence type="ECO:0000256" key="7">
    <source>
        <dbReference type="ARBA" id="ARBA00023152"/>
    </source>
</evidence>
<evidence type="ECO:0000256" key="9">
    <source>
        <dbReference type="ARBA" id="ARBA00048853"/>
    </source>
</evidence>
<dbReference type="InterPro" id="IPR036291">
    <property type="entry name" value="NAD(P)-bd_dom_sf"/>
</dbReference>
<dbReference type="GO" id="GO:0050661">
    <property type="term" value="F:NADP binding"/>
    <property type="evidence" value="ECO:0007669"/>
    <property type="project" value="UniProtKB-UniRule"/>
</dbReference>
<keyword evidence="6 10" id="KW-0520">NAD</keyword>
<dbReference type="GO" id="GO:0005737">
    <property type="term" value="C:cytoplasm"/>
    <property type="evidence" value="ECO:0007669"/>
    <property type="project" value="UniProtKB-SubCell"/>
</dbReference>
<protein>
    <recommendedName>
        <fullName evidence="10 12">Glyceraldehyde-3-phosphate dehydrogenase</fullName>
        <shortName evidence="10">GAPDH</shortName>
        <ecNumber evidence="10 12">1.2.1.59</ecNumber>
    </recommendedName>
    <alternativeName>
        <fullName evidence="10">NAD(P)-dependent glyceraldehyde-3-phosphate dehydrogenase</fullName>
    </alternativeName>
</protein>
<dbReference type="InterPro" id="IPR020829">
    <property type="entry name" value="GlycerAld_3-P_DH_cat"/>
</dbReference>
<gene>
    <name evidence="10" type="primary">gap</name>
    <name evidence="14" type="ORF">SAMN04488065_2134</name>
</gene>
<evidence type="ECO:0000259" key="13">
    <source>
        <dbReference type="SMART" id="SM00846"/>
    </source>
</evidence>
<comment type="caution">
    <text evidence="10">Lacks conserved residue(s) required for the propagation of feature annotation.</text>
</comment>
<accession>A0A1H3Z4U4</accession>
<dbReference type="HAMAP" id="MF_00559">
    <property type="entry name" value="G3P_dehdrog_arch"/>
    <property type="match status" value="1"/>
</dbReference>
<feature type="active site" description="Nucleophile" evidence="10 11">
    <location>
        <position position="147"/>
    </location>
</feature>
<dbReference type="EMBL" id="FNQT01000003">
    <property type="protein sequence ID" value="SEA18302.1"/>
    <property type="molecule type" value="Genomic_DNA"/>
</dbReference>
<dbReference type="CDD" id="cd18127">
    <property type="entry name" value="GAPDH_II_C"/>
    <property type="match status" value="1"/>
</dbReference>
<dbReference type="GO" id="GO:0051287">
    <property type="term" value="F:NAD binding"/>
    <property type="evidence" value="ECO:0007669"/>
    <property type="project" value="UniProtKB-UniRule"/>
</dbReference>
<dbReference type="GO" id="GO:0006096">
    <property type="term" value="P:glycolytic process"/>
    <property type="evidence" value="ECO:0007669"/>
    <property type="project" value="UniProtKB-UniRule"/>
</dbReference>
<dbReference type="Gene3D" id="3.30.360.10">
    <property type="entry name" value="Dihydrodipicolinate Reductase, domain 2"/>
    <property type="match status" value="1"/>
</dbReference>
<evidence type="ECO:0000256" key="8">
    <source>
        <dbReference type="ARBA" id="ARBA00048067"/>
    </source>
</evidence>
<dbReference type="Gene3D" id="3.40.50.720">
    <property type="entry name" value="NAD(P)-binding Rossmann-like Domain"/>
    <property type="match status" value="1"/>
</dbReference>
<evidence type="ECO:0000256" key="1">
    <source>
        <dbReference type="ARBA" id="ARBA00004869"/>
    </source>
</evidence>
<name>A0A1H3Z4U4_9EURY</name>
<feature type="binding site" evidence="10">
    <location>
        <begin position="19"/>
        <end position="20"/>
    </location>
    <ligand>
        <name>NAD(+)</name>
        <dbReference type="ChEBI" id="CHEBI:57540"/>
    </ligand>
</feature>
<evidence type="ECO:0000256" key="3">
    <source>
        <dbReference type="ARBA" id="ARBA00011881"/>
    </source>
</evidence>
<dbReference type="SUPFAM" id="SSF51735">
    <property type="entry name" value="NAD(P)-binding Rossmann-fold domains"/>
    <property type="match status" value="1"/>
</dbReference>
<dbReference type="Proteomes" id="UP000236755">
    <property type="component" value="Unassembled WGS sequence"/>
</dbReference>
<comment type="pathway">
    <text evidence="1 10 12">Carbohydrate degradation; glycolysis; pyruvate from D-glyceraldehyde 3-phosphate: step 1/5.</text>
</comment>
<dbReference type="PROSITE" id="PS00071">
    <property type="entry name" value="GAPDH"/>
    <property type="match status" value="1"/>
</dbReference>
<comment type="subcellular location">
    <subcellularLocation>
        <location evidence="10 12">Cytoplasm</location>
    </subcellularLocation>
</comment>
<keyword evidence="15" id="KW-1185">Reference proteome</keyword>
<evidence type="ECO:0000256" key="10">
    <source>
        <dbReference type="HAMAP-Rule" id="MF_00559"/>
    </source>
</evidence>
<dbReference type="SUPFAM" id="SSF55347">
    <property type="entry name" value="Glyceraldehyde-3-phosphate dehydrogenase-like, C-terminal domain"/>
    <property type="match status" value="1"/>
</dbReference>
<dbReference type="InterPro" id="IPR020830">
    <property type="entry name" value="GlycerAld_3-P_DH_AS"/>
</dbReference>
<dbReference type="AlphaFoldDB" id="A0A1H3Z4U4"/>
<keyword evidence="7 10" id="KW-0324">Glycolysis</keyword>
<dbReference type="Pfam" id="PF02800">
    <property type="entry name" value="Gp_dh_C"/>
    <property type="match status" value="1"/>
</dbReference>
<dbReference type="InterPro" id="IPR020828">
    <property type="entry name" value="GlycerAld_3-P_DH_NAD(P)-bd"/>
</dbReference>
<feature type="binding site" evidence="10">
    <location>
        <begin position="193"/>
        <end position="194"/>
    </location>
    <ligand>
        <name>D-glyceraldehyde 3-phosphate</name>
        <dbReference type="ChEBI" id="CHEBI:59776"/>
    </ligand>
</feature>
<evidence type="ECO:0000256" key="11">
    <source>
        <dbReference type="PIRSR" id="PIRSR000149-1"/>
    </source>
</evidence>
<comment type="catalytic activity">
    <reaction evidence="8 10 12">
        <text>D-glyceraldehyde 3-phosphate + phosphate + NADP(+) = (2R)-3-phospho-glyceroyl phosphate + NADPH + H(+)</text>
        <dbReference type="Rhea" id="RHEA:10296"/>
        <dbReference type="ChEBI" id="CHEBI:15378"/>
        <dbReference type="ChEBI" id="CHEBI:43474"/>
        <dbReference type="ChEBI" id="CHEBI:57604"/>
        <dbReference type="ChEBI" id="CHEBI:57783"/>
        <dbReference type="ChEBI" id="CHEBI:58349"/>
        <dbReference type="ChEBI" id="CHEBI:59776"/>
        <dbReference type="EC" id="1.2.1.59"/>
    </reaction>
</comment>
<keyword evidence="10 12" id="KW-0963">Cytoplasm</keyword>
<feature type="binding site" evidence="10">
    <location>
        <begin position="146"/>
        <end position="148"/>
    </location>
    <ligand>
        <name>D-glyceraldehyde 3-phosphate</name>
        <dbReference type="ChEBI" id="CHEBI:59776"/>
    </ligand>
</feature>
<reference evidence="14 15" key="1">
    <citation type="submission" date="2016-10" db="EMBL/GenBank/DDBJ databases">
        <authorList>
            <person name="de Groot N.N."/>
        </authorList>
    </citation>
    <scope>NUCLEOTIDE SEQUENCE [LARGE SCALE GENOMIC DNA]</scope>
    <source>
        <strain evidence="14 15">CGMCC 1.8712</strain>
    </source>
</reference>
<feature type="binding site" evidence="10">
    <location>
        <position position="117"/>
    </location>
    <ligand>
        <name>NAD(+)</name>
        <dbReference type="ChEBI" id="CHEBI:57540"/>
    </ligand>
</feature>
<proteinExistence type="inferred from homology"/>
<feature type="domain" description="Glyceraldehyde 3-phosphate dehydrogenase NAD(P) binding" evidence="13">
    <location>
        <begin position="10"/>
        <end position="147"/>
    </location>
</feature>
<organism evidence="14 15">
    <name type="scientific">Haloplanus vescus</name>
    <dbReference type="NCBI Taxonomy" id="555874"/>
    <lineage>
        <taxon>Archaea</taxon>
        <taxon>Methanobacteriati</taxon>
        <taxon>Methanobacteriota</taxon>
        <taxon>Stenosarchaea group</taxon>
        <taxon>Halobacteria</taxon>
        <taxon>Halobacteriales</taxon>
        <taxon>Haloferacaceae</taxon>
        <taxon>Haloplanus</taxon>
    </lineage>
</organism>
<dbReference type="NCBIfam" id="NF003251">
    <property type="entry name" value="PRK04207.1"/>
    <property type="match status" value="1"/>
</dbReference>
<dbReference type="InterPro" id="IPR006436">
    <property type="entry name" value="Glyceraldehyde-3-P_DH_2_arc"/>
</dbReference>
<dbReference type="SMART" id="SM00846">
    <property type="entry name" value="Gp_dh_N"/>
    <property type="match status" value="1"/>
</dbReference>
<evidence type="ECO:0000256" key="2">
    <source>
        <dbReference type="ARBA" id="ARBA00007406"/>
    </source>
</evidence>
<dbReference type="EC" id="1.2.1.59" evidence="10 12"/>
<dbReference type="NCBIfam" id="TIGR01546">
    <property type="entry name" value="GAPDH-II_archae"/>
    <property type="match status" value="1"/>
</dbReference>
<evidence type="ECO:0000313" key="15">
    <source>
        <dbReference type="Proteomes" id="UP000236755"/>
    </source>
</evidence>
<comment type="similarity">
    <text evidence="2 10 12">Belongs to the glyceraldehyde-3-phosphate dehydrogenase family.</text>
</comment>
<comment type="catalytic activity">
    <reaction evidence="9 10 12">
        <text>D-glyceraldehyde 3-phosphate + phosphate + NAD(+) = (2R)-3-phospho-glyceroyl phosphate + NADH + H(+)</text>
        <dbReference type="Rhea" id="RHEA:10300"/>
        <dbReference type="ChEBI" id="CHEBI:15378"/>
        <dbReference type="ChEBI" id="CHEBI:43474"/>
        <dbReference type="ChEBI" id="CHEBI:57540"/>
        <dbReference type="ChEBI" id="CHEBI:57604"/>
        <dbReference type="ChEBI" id="CHEBI:57945"/>
        <dbReference type="ChEBI" id="CHEBI:59776"/>
        <dbReference type="EC" id="1.2.1.59"/>
    </reaction>
</comment>
<dbReference type="STRING" id="555874.SAMN04488065_2134"/>
<dbReference type="InterPro" id="IPR020831">
    <property type="entry name" value="GlycerAld/Erythrose_P_DH"/>
</dbReference>
<dbReference type="PIRSF" id="PIRSF000149">
    <property type="entry name" value="GAP_DH"/>
    <property type="match status" value="1"/>
</dbReference>
<dbReference type="GO" id="GO:0004365">
    <property type="term" value="F:glyceraldehyde-3-phosphate dehydrogenase (NAD+) (phosphorylating) activity"/>
    <property type="evidence" value="ECO:0007669"/>
    <property type="project" value="UniProtKB-UniRule"/>
</dbReference>
<dbReference type="CDD" id="cd02278">
    <property type="entry name" value="GAPDH_II_N"/>
    <property type="match status" value="1"/>
</dbReference>